<dbReference type="Proteomes" id="UP000000935">
    <property type="component" value="Plasmid pBM300"/>
</dbReference>
<protein>
    <submittedName>
        <fullName evidence="2">Uncharacterized protein</fullName>
    </submittedName>
</protein>
<dbReference type="KEGG" id="bmq:BMQ_pBM30010"/>
<organism evidence="2 3">
    <name type="scientific">Priestia megaterium (strain ATCC 12872 / QMB1551)</name>
    <name type="common">Bacillus megaterium</name>
    <dbReference type="NCBI Taxonomy" id="545693"/>
    <lineage>
        <taxon>Bacteria</taxon>
        <taxon>Bacillati</taxon>
        <taxon>Bacillota</taxon>
        <taxon>Bacilli</taxon>
        <taxon>Bacillales</taxon>
        <taxon>Bacillaceae</taxon>
        <taxon>Priestia</taxon>
    </lineage>
</organism>
<sequence>MALEDQPHLADRPRQLVLLVLLDQFLLEFPEDRFPPVVLEVQSDLVYLVLLRDLVPLVALEDQPHLADRPRQLVLLVLLDQFLLEFPEDRFPPVVLEVQSDLVYLVLLRDLVPLVALEDQPHLADRPHQLVLLGQFLLEFPEDQFPPVVLEVQSDLVYLAHLRDLVLLVALEDQLHLADRPHQLVLLGQFLLEFPEDQFPPVVLEVQSDLVYLAHLRDLVLLVALEDQLHLADPPRRLVQVYRFQEVLVNLEVLSHPVGLVILLHLVALVDLLTLLDNDNNKDMNNNEDKNHDFYWNYP</sequence>
<dbReference type="HOGENOM" id="CLU_929565_0_0_9"/>
<evidence type="ECO:0000313" key="2">
    <source>
        <dbReference type="EMBL" id="ADE72277.1"/>
    </source>
</evidence>
<feature type="compositionally biased region" description="Basic and acidic residues" evidence="1">
    <location>
        <begin position="280"/>
        <end position="293"/>
    </location>
</feature>
<evidence type="ECO:0000313" key="3">
    <source>
        <dbReference type="Proteomes" id="UP000000935"/>
    </source>
</evidence>
<dbReference type="EMBL" id="CP001986">
    <property type="protein sequence ID" value="ADE72277.1"/>
    <property type="molecule type" value="Genomic_DNA"/>
</dbReference>
<reference key="2">
    <citation type="submission" date="2010-04" db="EMBL/GenBank/DDBJ databases">
        <title>Genome sequences of the industrial vitamin B12-producers B. megaterium QM B1551 and DSM319 reveal new insights into the Bacillus genome evolution and pan-genome structure.</title>
        <authorList>
            <person name="Eppinger M."/>
            <person name="Bunk B."/>
            <person name="Johns M.A."/>
            <person name="Edirisinghe J.N."/>
            <person name="Kutumbaka K.K."/>
            <person name="Riley D.R."/>
            <person name="Creasy H.H."/>
            <person name="Koenig S.S.K."/>
            <person name="Galens K."/>
            <person name="Orvis J."/>
            <person name="Creasy T."/>
            <person name="Biedendieck R."/>
            <person name="Braun C."/>
            <person name="Grayburn S."/>
            <person name="Jahn D."/>
            <person name="Ravel J."/>
            <person name="Vary P.S."/>
        </authorList>
    </citation>
    <scope>NUCLEOTIDE SEQUENCE</scope>
    <source>
        <strain>QM B1551</strain>
    </source>
</reference>
<reference evidence="2 3" key="1">
    <citation type="journal article" date="2005" name="Appl. Environ. Microbiol.">
        <title>Molecular characterization of plasmid pBM300 from Bacillus megaterium QM B1551.</title>
        <authorList>
            <person name="Kunnimalaiyaan M."/>
            <person name="Vary P.S."/>
        </authorList>
    </citation>
    <scope>NUCLEOTIDE SEQUENCE [LARGE SCALE GENOMIC DNA]</scope>
    <source>
        <strain evidence="3">ATCC 12872 / QMB1551</strain>
        <plasmid evidence="2">pBM300</plasmid>
    </source>
</reference>
<evidence type="ECO:0000256" key="1">
    <source>
        <dbReference type="SAM" id="MobiDB-lite"/>
    </source>
</evidence>
<accession>D5E3A2</accession>
<feature type="region of interest" description="Disordered" evidence="1">
    <location>
        <begin position="280"/>
        <end position="299"/>
    </location>
</feature>
<geneLocation type="plasmid" evidence="2 3">
    <name>pBM300</name>
</geneLocation>
<proteinExistence type="predicted"/>
<dbReference type="AlphaFoldDB" id="D5E3A2"/>
<name>D5E3A2_PRIM1</name>
<keyword evidence="3" id="KW-1185">Reference proteome</keyword>
<reference evidence="2 3" key="3">
    <citation type="journal article" date="2011" name="J. Bacteriol.">
        <title>Genome sequences of the biotechnologically important Bacillus megaterium strains QM B1551 and DSM319.</title>
        <authorList>
            <person name="Eppinger M."/>
            <person name="Bunk B."/>
            <person name="Johns M.A."/>
            <person name="Edirisinghe J.N."/>
            <person name="Kutumbaka K.K."/>
            <person name="Koenig S.S."/>
            <person name="Huot Creasy H."/>
            <person name="Rosovitz M.J."/>
            <person name="Riley D.R."/>
            <person name="Daugherty S."/>
            <person name="Martin M."/>
            <person name="Elbourne L.D."/>
            <person name="Paulsen I."/>
            <person name="Biedendieck R."/>
            <person name="Braun C."/>
            <person name="Grayburn S."/>
            <person name="Dhingra S."/>
            <person name="Lukyanchuk V."/>
            <person name="Ball B."/>
            <person name="Ul-Qamar R."/>
            <person name="Seibel J."/>
            <person name="Bremer E."/>
            <person name="Jahn D."/>
            <person name="Ravel J."/>
            <person name="Vary P.S."/>
        </authorList>
    </citation>
    <scope>NUCLEOTIDE SEQUENCE [LARGE SCALE GENOMIC DNA]</scope>
    <source>
        <strain evidence="3">ATCC 12872 / QMB1551</strain>
        <plasmid evidence="2">pBM300</plasmid>
    </source>
</reference>
<gene>
    <name evidence="2" type="ordered locus">BMQ_pBM30010</name>
</gene>
<keyword evidence="2" id="KW-0614">Plasmid</keyword>